<name>A0A086MR59_9ACTN</name>
<dbReference type="HOGENOM" id="CLU_2939899_0_0_11"/>
<protein>
    <recommendedName>
        <fullName evidence="3">Resolvase</fullName>
    </recommendedName>
</protein>
<dbReference type="STRING" id="1915400.FM21_34335"/>
<gene>
    <name evidence="1" type="ORF">FM21_34335</name>
</gene>
<organism evidence="1 2">
    <name type="scientific">Streptomyces mutabilis</name>
    <dbReference type="NCBI Taxonomy" id="67332"/>
    <lineage>
        <taxon>Bacteria</taxon>
        <taxon>Bacillati</taxon>
        <taxon>Actinomycetota</taxon>
        <taxon>Actinomycetes</taxon>
        <taxon>Kitasatosporales</taxon>
        <taxon>Streptomycetaceae</taxon>
        <taxon>Streptomyces</taxon>
    </lineage>
</organism>
<dbReference type="AlphaFoldDB" id="A0A086MR59"/>
<evidence type="ECO:0000313" key="2">
    <source>
        <dbReference type="Proteomes" id="UP000029095"/>
    </source>
</evidence>
<evidence type="ECO:0008006" key="3">
    <source>
        <dbReference type="Google" id="ProtNLM"/>
    </source>
</evidence>
<comment type="caution">
    <text evidence="1">The sequence shown here is derived from an EMBL/GenBank/DDBJ whole genome shotgun (WGS) entry which is preliminary data.</text>
</comment>
<accession>A0A086MR59</accession>
<dbReference type="Proteomes" id="UP000029095">
    <property type="component" value="Unassembled WGS sequence"/>
</dbReference>
<keyword evidence="2" id="KW-1185">Reference proteome</keyword>
<dbReference type="EMBL" id="JNFQ01000007">
    <property type="protein sequence ID" value="KFG71377.1"/>
    <property type="molecule type" value="Genomic_DNA"/>
</dbReference>
<proteinExistence type="predicted"/>
<sequence>MLAEIRDARIERDRVKKEADDEFNALIREAVVSKKAPVAAIADAAQMSRARIYQIRDGRR</sequence>
<evidence type="ECO:0000313" key="1">
    <source>
        <dbReference type="EMBL" id="KFG71377.1"/>
    </source>
</evidence>
<reference evidence="1 2" key="1">
    <citation type="submission" date="2014-05" db="EMBL/GenBank/DDBJ databases">
        <title>Complete genome sequence of the Streptomyces mutabilis TRM45540.</title>
        <authorList>
            <person name="Luo X."/>
            <person name="Zhang L."/>
        </authorList>
    </citation>
    <scope>NUCLEOTIDE SEQUENCE [LARGE SCALE GENOMIC DNA]</scope>
    <source>
        <strain evidence="1 2">TRM45540</strain>
    </source>
</reference>